<dbReference type="PROSITE" id="PS50102">
    <property type="entry name" value="RRM"/>
    <property type="match status" value="1"/>
</dbReference>
<evidence type="ECO:0000256" key="10">
    <source>
        <dbReference type="ARBA" id="ARBA00023242"/>
    </source>
</evidence>
<keyword evidence="3" id="KW-0963">Cytoplasm</keyword>
<evidence type="ECO:0000256" key="6">
    <source>
        <dbReference type="ARBA" id="ARBA00022801"/>
    </source>
</evidence>
<dbReference type="GO" id="GO:0003677">
    <property type="term" value="F:DNA binding"/>
    <property type="evidence" value="ECO:0007669"/>
    <property type="project" value="UniProtKB-ARBA"/>
</dbReference>
<dbReference type="FunFam" id="3.30.70.330:FF:000183">
    <property type="entry name" value="R3H domain containing protein"/>
    <property type="match status" value="1"/>
</dbReference>
<dbReference type="AlphaFoldDB" id="A0A9N9PQP4"/>
<evidence type="ECO:0000259" key="15">
    <source>
        <dbReference type="PROSITE" id="PS50102"/>
    </source>
</evidence>
<dbReference type="InterPro" id="IPR035979">
    <property type="entry name" value="RBD_domain_sf"/>
</dbReference>
<keyword evidence="10" id="KW-0539">Nucleus</keyword>
<feature type="compositionally biased region" description="Basic and acidic residues" evidence="14">
    <location>
        <begin position="638"/>
        <end position="653"/>
    </location>
</feature>
<dbReference type="Pfam" id="PF01424">
    <property type="entry name" value="R3H"/>
    <property type="match status" value="1"/>
</dbReference>
<keyword evidence="8" id="KW-0067">ATP-binding</keyword>
<comment type="function">
    <text evidence="11">Regulates global gene expression after oxidative stress. Interacts and stabilizes mRNAs and may regulate their transition between different cytoplasmic components after oxidative stress.</text>
</comment>
<evidence type="ECO:0000256" key="14">
    <source>
        <dbReference type="SAM" id="MobiDB-lite"/>
    </source>
</evidence>
<comment type="subunit">
    <text evidence="12">Interacts with csx1.</text>
</comment>
<feature type="compositionally biased region" description="Basic and acidic residues" evidence="14">
    <location>
        <begin position="267"/>
        <end position="286"/>
    </location>
</feature>
<feature type="compositionally biased region" description="Polar residues" evidence="14">
    <location>
        <begin position="521"/>
        <end position="539"/>
    </location>
</feature>
<dbReference type="SUPFAM" id="SSF82708">
    <property type="entry name" value="R3H domain"/>
    <property type="match status" value="1"/>
</dbReference>
<dbReference type="CDD" id="cd12253">
    <property type="entry name" value="RRM_PIN4_like"/>
    <property type="match status" value="1"/>
</dbReference>
<evidence type="ECO:0000256" key="1">
    <source>
        <dbReference type="ARBA" id="ARBA00004123"/>
    </source>
</evidence>
<evidence type="ECO:0000256" key="12">
    <source>
        <dbReference type="ARBA" id="ARBA00062407"/>
    </source>
</evidence>
<dbReference type="Proteomes" id="UP000696280">
    <property type="component" value="Unassembled WGS sequence"/>
</dbReference>
<dbReference type="PROSITE" id="PS51061">
    <property type="entry name" value="R3H"/>
    <property type="match status" value="1"/>
</dbReference>
<evidence type="ECO:0000259" key="16">
    <source>
        <dbReference type="PROSITE" id="PS51061"/>
    </source>
</evidence>
<evidence type="ECO:0000256" key="8">
    <source>
        <dbReference type="ARBA" id="ARBA00022840"/>
    </source>
</evidence>
<dbReference type="InterPro" id="IPR036867">
    <property type="entry name" value="R3H_dom_sf"/>
</dbReference>
<dbReference type="FunFam" id="3.30.1370.50:FF:000002">
    <property type="entry name" value="Immunoglobulin mu DNA-binding protein 2"/>
    <property type="match status" value="1"/>
</dbReference>
<evidence type="ECO:0000256" key="13">
    <source>
        <dbReference type="PROSITE-ProRule" id="PRU00176"/>
    </source>
</evidence>
<comment type="subcellular location">
    <subcellularLocation>
        <location evidence="2">Cytoplasm</location>
    </subcellularLocation>
    <subcellularLocation>
        <location evidence="1">Nucleus</location>
    </subcellularLocation>
</comment>
<evidence type="ECO:0000256" key="4">
    <source>
        <dbReference type="ARBA" id="ARBA00022553"/>
    </source>
</evidence>
<dbReference type="GO" id="GO:0071014">
    <property type="term" value="C:post-mRNA release spliceosomal complex"/>
    <property type="evidence" value="ECO:0007669"/>
    <property type="project" value="UniProtKB-ARBA"/>
</dbReference>
<proteinExistence type="predicted"/>
<dbReference type="GO" id="GO:0016787">
    <property type="term" value="F:hydrolase activity"/>
    <property type="evidence" value="ECO:0007669"/>
    <property type="project" value="UniProtKB-KW"/>
</dbReference>
<feature type="compositionally biased region" description="Low complexity" evidence="14">
    <location>
        <begin position="16"/>
        <end position="36"/>
    </location>
</feature>
<evidence type="ECO:0000256" key="5">
    <source>
        <dbReference type="ARBA" id="ARBA00022741"/>
    </source>
</evidence>
<feature type="region of interest" description="Disordered" evidence="14">
    <location>
        <begin position="61"/>
        <end position="84"/>
    </location>
</feature>
<evidence type="ECO:0000313" key="17">
    <source>
        <dbReference type="EMBL" id="CAG8952310.1"/>
    </source>
</evidence>
<reference evidence="17" key="1">
    <citation type="submission" date="2021-07" db="EMBL/GenBank/DDBJ databases">
        <authorList>
            <person name="Durling M."/>
        </authorList>
    </citation>
    <scope>NUCLEOTIDE SEQUENCE</scope>
</reference>
<dbReference type="GO" id="GO:0003723">
    <property type="term" value="F:RNA binding"/>
    <property type="evidence" value="ECO:0007669"/>
    <property type="project" value="UniProtKB-UniRule"/>
</dbReference>
<gene>
    <name evidence="17" type="ORF">HYFRA_00001055</name>
</gene>
<feature type="region of interest" description="Disordered" evidence="14">
    <location>
        <begin position="1"/>
        <end position="41"/>
    </location>
</feature>
<keyword evidence="7" id="KW-0347">Helicase</keyword>
<keyword evidence="9 13" id="KW-0694">RNA-binding</keyword>
<dbReference type="InterPro" id="IPR034069">
    <property type="entry name" value="R3H_Cip2"/>
</dbReference>
<dbReference type="CDD" id="cd02639">
    <property type="entry name" value="R3H_RRM"/>
    <property type="match status" value="1"/>
</dbReference>
<dbReference type="SUPFAM" id="SSF54928">
    <property type="entry name" value="RNA-binding domain, RBD"/>
    <property type="match status" value="1"/>
</dbReference>
<name>A0A9N9PQP4_9HELO</name>
<dbReference type="InterPro" id="IPR012677">
    <property type="entry name" value="Nucleotide-bd_a/b_plait_sf"/>
</dbReference>
<dbReference type="SMART" id="SM00360">
    <property type="entry name" value="RRM"/>
    <property type="match status" value="1"/>
</dbReference>
<feature type="domain" description="RRM" evidence="15">
    <location>
        <begin position="183"/>
        <end position="261"/>
    </location>
</feature>
<evidence type="ECO:0000256" key="7">
    <source>
        <dbReference type="ARBA" id="ARBA00022806"/>
    </source>
</evidence>
<dbReference type="OrthoDB" id="434258at2759"/>
<sequence>MATHPYLQEMYPQEFPPSNRSPNNSRYNGLNNNLNRQPSRNFDSYASSQLQQGIYAQDEHSNGRFENLPPRFDRIPSGTLQHSNNYPYDNQTWNYGGANMAGGINGINGISAIGGSGRVKPTARRTGLPPTWMENSQMQSPMPNVGIHQLNGHQLNGQYSQSHMQPHHARISPPPDHDELIPTAIVIKNIPFAVKKESLVALMTDMNLPLPYAFNYHFDNGVFRGLAFANFTTAEETSQVIDAMNHMDLQGRKLRVEYKKMLPAAERERIERDKRERRGQLEEQHRPIGNASVPPLHSQTSMNSLHSTTIPASPSPVQMRSKGSDYQSAPTGASAINVAGVDMNDMTTLTYFTELTLFKNDTNREILVFPSTVSPQHRKIIHTLAHNMGLEHRSEGVGDGRCVQIYKTRQQSSISPAVPSIPQNYYNTERRGLNRAATIDFAIARENESGYYGHTLGRQGSGLLDIPASPGLGLNAAHNLRAAKSFADLRSYTPSPAQSVASYPANPSQNISRYTDYGHSSAASGTPNLTPTSAGGQLNSRDESFLAHSLNNMSIGIDRPTRSNGRIGQERENHTSSAGPIGSHRPINGSYEDNPRNGASAVPERQPRGPGSEWGSGFARPRQNGHRNQGSGELDLNSIERDWDDNRIQDSSDRNTNGRFH</sequence>
<evidence type="ECO:0008006" key="19">
    <source>
        <dbReference type="Google" id="ProtNLM"/>
    </source>
</evidence>
<keyword evidence="6" id="KW-0378">Hydrolase</keyword>
<dbReference type="GO" id="GO:0004386">
    <property type="term" value="F:helicase activity"/>
    <property type="evidence" value="ECO:0007669"/>
    <property type="project" value="UniProtKB-KW"/>
</dbReference>
<evidence type="ECO:0000256" key="11">
    <source>
        <dbReference type="ARBA" id="ARBA00055199"/>
    </source>
</evidence>
<evidence type="ECO:0000256" key="2">
    <source>
        <dbReference type="ARBA" id="ARBA00004496"/>
    </source>
</evidence>
<feature type="region of interest" description="Disordered" evidence="14">
    <location>
        <begin position="493"/>
        <end position="539"/>
    </location>
</feature>
<feature type="domain" description="R3H" evidence="16">
    <location>
        <begin position="345"/>
        <end position="409"/>
    </location>
</feature>
<dbReference type="SMART" id="SM00393">
    <property type="entry name" value="R3H"/>
    <property type="match status" value="1"/>
</dbReference>
<evidence type="ECO:0000256" key="9">
    <source>
        <dbReference type="ARBA" id="ARBA00022884"/>
    </source>
</evidence>
<dbReference type="Gene3D" id="3.30.70.330">
    <property type="match status" value="1"/>
</dbReference>
<feature type="compositionally biased region" description="Polar residues" evidence="14">
    <location>
        <begin position="493"/>
        <end position="513"/>
    </location>
</feature>
<dbReference type="InterPro" id="IPR001374">
    <property type="entry name" value="R3H_dom"/>
</dbReference>
<keyword evidence="18" id="KW-1185">Reference proteome</keyword>
<dbReference type="Gene3D" id="3.30.1370.50">
    <property type="entry name" value="R3H-like domain"/>
    <property type="match status" value="1"/>
</dbReference>
<dbReference type="EMBL" id="CAJVRL010000045">
    <property type="protein sequence ID" value="CAG8952310.1"/>
    <property type="molecule type" value="Genomic_DNA"/>
</dbReference>
<evidence type="ECO:0000313" key="18">
    <source>
        <dbReference type="Proteomes" id="UP000696280"/>
    </source>
</evidence>
<accession>A0A9N9PQP4</accession>
<protein>
    <recommendedName>
        <fullName evidence="19">RNA-binding post-transcriptional regulator cip2</fullName>
    </recommendedName>
</protein>
<feature type="region of interest" description="Disordered" evidence="14">
    <location>
        <begin position="551"/>
        <end position="661"/>
    </location>
</feature>
<comment type="caution">
    <text evidence="17">The sequence shown here is derived from an EMBL/GenBank/DDBJ whole genome shotgun (WGS) entry which is preliminary data.</text>
</comment>
<dbReference type="GO" id="GO:0005737">
    <property type="term" value="C:cytoplasm"/>
    <property type="evidence" value="ECO:0007669"/>
    <property type="project" value="UniProtKB-SubCell"/>
</dbReference>
<evidence type="ECO:0000256" key="3">
    <source>
        <dbReference type="ARBA" id="ARBA00022490"/>
    </source>
</evidence>
<dbReference type="Pfam" id="PF00076">
    <property type="entry name" value="RRM_1"/>
    <property type="match status" value="1"/>
</dbReference>
<feature type="compositionally biased region" description="Polar residues" evidence="14">
    <location>
        <begin position="297"/>
        <end position="318"/>
    </location>
</feature>
<dbReference type="GO" id="GO:0005524">
    <property type="term" value="F:ATP binding"/>
    <property type="evidence" value="ECO:0007669"/>
    <property type="project" value="UniProtKB-KW"/>
</dbReference>
<dbReference type="InterPro" id="IPR000504">
    <property type="entry name" value="RRM_dom"/>
</dbReference>
<organism evidence="17 18">
    <name type="scientific">Hymenoscyphus fraxineus</name>
    <dbReference type="NCBI Taxonomy" id="746836"/>
    <lineage>
        <taxon>Eukaryota</taxon>
        <taxon>Fungi</taxon>
        <taxon>Dikarya</taxon>
        <taxon>Ascomycota</taxon>
        <taxon>Pezizomycotina</taxon>
        <taxon>Leotiomycetes</taxon>
        <taxon>Helotiales</taxon>
        <taxon>Helotiaceae</taxon>
        <taxon>Hymenoscyphus</taxon>
    </lineage>
</organism>
<dbReference type="InterPro" id="IPR034186">
    <property type="entry name" value="PIN4-like_RRM"/>
</dbReference>
<keyword evidence="5" id="KW-0547">Nucleotide-binding</keyword>
<keyword evidence="4" id="KW-0597">Phosphoprotein</keyword>
<feature type="region of interest" description="Disordered" evidence="14">
    <location>
        <begin position="267"/>
        <end position="330"/>
    </location>
</feature>